<organism evidence="11 12">
    <name type="scientific">Naematelia encephala</name>
    <dbReference type="NCBI Taxonomy" id="71784"/>
    <lineage>
        <taxon>Eukaryota</taxon>
        <taxon>Fungi</taxon>
        <taxon>Dikarya</taxon>
        <taxon>Basidiomycota</taxon>
        <taxon>Agaricomycotina</taxon>
        <taxon>Tremellomycetes</taxon>
        <taxon>Tremellales</taxon>
        <taxon>Naemateliaceae</taxon>
        <taxon>Naematelia</taxon>
    </lineage>
</organism>
<dbReference type="PROSITE" id="PS00217">
    <property type="entry name" value="SUGAR_TRANSPORT_2"/>
    <property type="match status" value="1"/>
</dbReference>
<feature type="transmembrane region" description="Helical" evidence="9">
    <location>
        <begin position="233"/>
        <end position="254"/>
    </location>
</feature>
<feature type="transmembrane region" description="Helical" evidence="9">
    <location>
        <begin position="446"/>
        <end position="464"/>
    </location>
</feature>
<feature type="transmembrane region" description="Helical" evidence="9">
    <location>
        <begin position="355"/>
        <end position="374"/>
    </location>
</feature>
<dbReference type="Proteomes" id="UP000193986">
    <property type="component" value="Unassembled WGS sequence"/>
</dbReference>
<proteinExistence type="inferred from homology"/>
<dbReference type="FunFam" id="1.20.1250.20:FF:000078">
    <property type="entry name" value="MFS maltose transporter, putative"/>
    <property type="match status" value="1"/>
</dbReference>
<dbReference type="InParanoid" id="A0A1Y2AE97"/>
<dbReference type="GO" id="GO:0016020">
    <property type="term" value="C:membrane"/>
    <property type="evidence" value="ECO:0007669"/>
    <property type="project" value="UniProtKB-SubCell"/>
</dbReference>
<dbReference type="OrthoDB" id="6612291at2759"/>
<feature type="domain" description="Major facilitator superfamily (MFS) profile" evidence="10">
    <location>
        <begin position="60"/>
        <end position="503"/>
    </location>
</feature>
<feature type="transmembrane region" description="Helical" evidence="9">
    <location>
        <begin position="194"/>
        <end position="213"/>
    </location>
</feature>
<dbReference type="InterPro" id="IPR050360">
    <property type="entry name" value="MFS_Sugar_Transporters"/>
</dbReference>
<feature type="transmembrane region" description="Helical" evidence="9">
    <location>
        <begin position="380"/>
        <end position="401"/>
    </location>
</feature>
<dbReference type="AlphaFoldDB" id="A0A1Y2AE97"/>
<keyword evidence="3 8" id="KW-0813">Transport</keyword>
<evidence type="ECO:0000313" key="12">
    <source>
        <dbReference type="Proteomes" id="UP000193986"/>
    </source>
</evidence>
<evidence type="ECO:0000256" key="1">
    <source>
        <dbReference type="ARBA" id="ARBA00004141"/>
    </source>
</evidence>
<dbReference type="SUPFAM" id="SSF103473">
    <property type="entry name" value="MFS general substrate transporter"/>
    <property type="match status" value="1"/>
</dbReference>
<protein>
    <submittedName>
        <fullName evidence="11">Trehalose transport-related protein</fullName>
    </submittedName>
</protein>
<keyword evidence="5 9" id="KW-1133">Transmembrane helix</keyword>
<sequence>MEDDLKHAPVDGQVGLTQAQLDSDLDVDIDLLRVGHQVIERQKTEDFAAVWRYHWRAAIWSLIISMALWMEGYDTNVINSFYALPVFEKRFGRETNGVWAVPASTQTGLSNTTTCGQALGLIISGFCQERFGMRKTYIGGMIFLTGTIFIAVFANSLSMLYAAEFMMGVPWGMFQTLTTAYASEICPINMRGYLAAWASMGWGGGKFIAVGVLRAALSYSGDWGWRMPYAVQWIWPAPLILAVILAPESPWWLVRQGRMDQARAVIKKIARPGYYAEGEVDGFAEYMRHTDALERAESAKASWLEMFRGTNLRRTEIQMAVWVIQQWNGNAITNLTTEFLQAAGMSTTFSFDFTIISNSLSILAVGCSWVLLRYVGRRPIYVWGIMSIVILNLLIGILGVVKQTTGTSMGLGVLMTLVNFAFHLHLGPVCYTIVGEIPASRLRAISIAWGRFSYVCSAIIVNFLNPYMISKTAWNWGAKSGFFWVGAGLVCFTWAFFRLPETQGFSFAELDILFANKVSARKFKQVDIKGQSMFLDTRLPRNADVA</sequence>
<evidence type="ECO:0000256" key="4">
    <source>
        <dbReference type="ARBA" id="ARBA00022692"/>
    </source>
</evidence>
<comment type="subcellular location">
    <subcellularLocation>
        <location evidence="1">Membrane</location>
        <topology evidence="1">Multi-pass membrane protein</topology>
    </subcellularLocation>
</comment>
<dbReference type="PROSITE" id="PS50850">
    <property type="entry name" value="MFS"/>
    <property type="match status" value="1"/>
</dbReference>
<evidence type="ECO:0000256" key="3">
    <source>
        <dbReference type="ARBA" id="ARBA00022448"/>
    </source>
</evidence>
<feature type="transmembrane region" description="Helical" evidence="9">
    <location>
        <begin position="413"/>
        <end position="434"/>
    </location>
</feature>
<evidence type="ECO:0000256" key="5">
    <source>
        <dbReference type="ARBA" id="ARBA00022989"/>
    </source>
</evidence>
<keyword evidence="12" id="KW-1185">Reference proteome</keyword>
<comment type="caution">
    <text evidence="11">The sequence shown here is derived from an EMBL/GenBank/DDBJ whole genome shotgun (WGS) entry which is preliminary data.</text>
</comment>
<feature type="transmembrane region" description="Helical" evidence="9">
    <location>
        <begin position="136"/>
        <end position="154"/>
    </location>
</feature>
<evidence type="ECO:0000256" key="7">
    <source>
        <dbReference type="ARBA" id="ARBA00049119"/>
    </source>
</evidence>
<evidence type="ECO:0000256" key="6">
    <source>
        <dbReference type="ARBA" id="ARBA00023136"/>
    </source>
</evidence>
<dbReference type="PANTHER" id="PTHR48022">
    <property type="entry name" value="PLASTIDIC GLUCOSE TRANSPORTER 4"/>
    <property type="match status" value="1"/>
</dbReference>
<comment type="similarity">
    <text evidence="2 8">Belongs to the major facilitator superfamily. Sugar transporter (TC 2.A.1.1) family.</text>
</comment>
<name>A0A1Y2AE97_9TREE</name>
<accession>A0A1Y2AE97</accession>
<keyword evidence="6 9" id="KW-0472">Membrane</keyword>
<dbReference type="InterPro" id="IPR020846">
    <property type="entry name" value="MFS_dom"/>
</dbReference>
<dbReference type="InterPro" id="IPR005828">
    <property type="entry name" value="MFS_sugar_transport-like"/>
</dbReference>
<dbReference type="Pfam" id="PF00083">
    <property type="entry name" value="Sugar_tr"/>
    <property type="match status" value="1"/>
</dbReference>
<dbReference type="PANTHER" id="PTHR48022:SF53">
    <property type="entry name" value="ALPHA-GLUCOSIDE TRANSPORTER, PUTATIVE (AFU_ORTHOLOGUE AFUA_3G01700)-RELATED"/>
    <property type="match status" value="1"/>
</dbReference>
<dbReference type="NCBIfam" id="TIGR00879">
    <property type="entry name" value="SP"/>
    <property type="match status" value="1"/>
</dbReference>
<evidence type="ECO:0000259" key="10">
    <source>
        <dbReference type="PROSITE" id="PS50850"/>
    </source>
</evidence>
<dbReference type="GO" id="GO:0005351">
    <property type="term" value="F:carbohydrate:proton symporter activity"/>
    <property type="evidence" value="ECO:0007669"/>
    <property type="project" value="TreeGrafter"/>
</dbReference>
<dbReference type="InterPro" id="IPR036259">
    <property type="entry name" value="MFS_trans_sf"/>
</dbReference>
<evidence type="ECO:0000256" key="8">
    <source>
        <dbReference type="RuleBase" id="RU003346"/>
    </source>
</evidence>
<dbReference type="Gene3D" id="1.20.1250.20">
    <property type="entry name" value="MFS general substrate transporter like domains"/>
    <property type="match status" value="1"/>
</dbReference>
<evidence type="ECO:0000256" key="2">
    <source>
        <dbReference type="ARBA" id="ARBA00010992"/>
    </source>
</evidence>
<evidence type="ECO:0000256" key="9">
    <source>
        <dbReference type="SAM" id="Phobius"/>
    </source>
</evidence>
<dbReference type="InterPro" id="IPR005829">
    <property type="entry name" value="Sugar_transporter_CS"/>
</dbReference>
<dbReference type="EMBL" id="MCFC01000123">
    <property type="protein sequence ID" value="ORY20871.1"/>
    <property type="molecule type" value="Genomic_DNA"/>
</dbReference>
<comment type="catalytic activity">
    <reaction evidence="7">
        <text>myo-inositol(out) + H(+)(out) = myo-inositol(in) + H(+)(in)</text>
        <dbReference type="Rhea" id="RHEA:60364"/>
        <dbReference type="ChEBI" id="CHEBI:15378"/>
        <dbReference type="ChEBI" id="CHEBI:17268"/>
    </reaction>
</comment>
<keyword evidence="4 9" id="KW-0812">Transmembrane</keyword>
<reference evidence="11 12" key="1">
    <citation type="submission" date="2016-07" db="EMBL/GenBank/DDBJ databases">
        <title>Pervasive Adenine N6-methylation of Active Genes in Fungi.</title>
        <authorList>
            <consortium name="DOE Joint Genome Institute"/>
            <person name="Mondo S.J."/>
            <person name="Dannebaum R.O."/>
            <person name="Kuo R.C."/>
            <person name="Labutti K."/>
            <person name="Haridas S."/>
            <person name="Kuo A."/>
            <person name="Salamov A."/>
            <person name="Ahrendt S.R."/>
            <person name="Lipzen A."/>
            <person name="Sullivan W."/>
            <person name="Andreopoulos W.B."/>
            <person name="Clum A."/>
            <person name="Lindquist E."/>
            <person name="Daum C."/>
            <person name="Ramamoorthy G.K."/>
            <person name="Gryganskyi A."/>
            <person name="Culley D."/>
            <person name="Magnuson J.K."/>
            <person name="James T.Y."/>
            <person name="O'Malley M.A."/>
            <person name="Stajich J.E."/>
            <person name="Spatafora J.W."/>
            <person name="Visel A."/>
            <person name="Grigoriev I.V."/>
        </authorList>
    </citation>
    <scope>NUCLEOTIDE SEQUENCE [LARGE SCALE GENOMIC DNA]</scope>
    <source>
        <strain evidence="11 12">68-887.2</strain>
    </source>
</reference>
<feature type="transmembrane region" description="Helical" evidence="9">
    <location>
        <begin position="476"/>
        <end position="497"/>
    </location>
</feature>
<gene>
    <name evidence="11" type="ORF">BCR39DRAFT_474823</name>
</gene>
<dbReference type="InterPro" id="IPR003663">
    <property type="entry name" value="Sugar/inositol_transpt"/>
</dbReference>
<evidence type="ECO:0000313" key="11">
    <source>
        <dbReference type="EMBL" id="ORY20871.1"/>
    </source>
</evidence>